<dbReference type="PANTHER" id="PTHR23025">
    <property type="entry name" value="TRIACYLGLYCEROL LIPASE"/>
    <property type="match status" value="1"/>
</dbReference>
<organism evidence="2 3">
    <name type="scientific">Hungatella hathewayi</name>
    <dbReference type="NCBI Taxonomy" id="154046"/>
    <lineage>
        <taxon>Bacteria</taxon>
        <taxon>Bacillati</taxon>
        <taxon>Bacillota</taxon>
        <taxon>Clostridia</taxon>
        <taxon>Lachnospirales</taxon>
        <taxon>Lachnospiraceae</taxon>
        <taxon>Hungatella</taxon>
    </lineage>
</organism>
<dbReference type="Proteomes" id="UP000261257">
    <property type="component" value="Unassembled WGS sequence"/>
</dbReference>
<protein>
    <submittedName>
        <fullName evidence="2">Alpha/beta hydrolase</fullName>
    </submittedName>
</protein>
<dbReference type="Gene3D" id="3.40.50.1820">
    <property type="entry name" value="alpha/beta hydrolase"/>
    <property type="match status" value="1"/>
</dbReference>
<dbReference type="Pfam" id="PF07859">
    <property type="entry name" value="Abhydrolase_3"/>
    <property type="match status" value="1"/>
</dbReference>
<gene>
    <name evidence="2" type="ORF">DXC39_28250</name>
</gene>
<name>A0A3E4TTL5_9FIRM</name>
<dbReference type="PANTHER" id="PTHR23025:SF4">
    <property type="entry name" value="ALPHA_BETA HYDROLASE FOLD-3 DOMAIN-CONTAINING PROTEIN"/>
    <property type="match status" value="1"/>
</dbReference>
<proteinExistence type="predicted"/>
<feature type="domain" description="Alpha/beta hydrolase fold-3" evidence="1">
    <location>
        <begin position="66"/>
        <end position="270"/>
    </location>
</feature>
<dbReference type="AlphaFoldDB" id="A0A3E4TTL5"/>
<sequence length="297" mass="33827">MLTQNQRLELKAAMESQQRNFGGVTQEEMARFPAEKEDMRVVTSQGETKIIRFEYGDRTAERPLFLNLHGGGFIGGRMDRDELFCRKMACRFHALVLDIDYKLAPEYPYPRAVLECQAVAAWVWDNRKSLFYHPGKIVLMGHSSGGNLAAGICMKYGQTGQFKPCCTILDYPPLDLAKDPADKERSVCDMTAERARDYNLKYIKPEDRAEAYASPLYAQAELLMRFPDTLIVAAGEDSLCREDEEFALRLARAGVTVTLKRFTESVHGFVINRMCEWESAMVLIEGFVEQHIKKLEN</sequence>
<dbReference type="GO" id="GO:0019433">
    <property type="term" value="P:triglyceride catabolic process"/>
    <property type="evidence" value="ECO:0007669"/>
    <property type="project" value="TreeGrafter"/>
</dbReference>
<dbReference type="GO" id="GO:0005829">
    <property type="term" value="C:cytosol"/>
    <property type="evidence" value="ECO:0007669"/>
    <property type="project" value="TreeGrafter"/>
</dbReference>
<dbReference type="InterPro" id="IPR029058">
    <property type="entry name" value="AB_hydrolase_fold"/>
</dbReference>
<dbReference type="EMBL" id="QSSQ01000047">
    <property type="protein sequence ID" value="RGL95120.1"/>
    <property type="molecule type" value="Genomic_DNA"/>
</dbReference>
<evidence type="ECO:0000313" key="3">
    <source>
        <dbReference type="Proteomes" id="UP000261257"/>
    </source>
</evidence>
<evidence type="ECO:0000313" key="2">
    <source>
        <dbReference type="EMBL" id="RGL95120.1"/>
    </source>
</evidence>
<keyword evidence="2" id="KW-0378">Hydrolase</keyword>
<dbReference type="GO" id="GO:0004771">
    <property type="term" value="F:sterol ester esterase activity"/>
    <property type="evidence" value="ECO:0007669"/>
    <property type="project" value="TreeGrafter"/>
</dbReference>
<dbReference type="InterPro" id="IPR013094">
    <property type="entry name" value="AB_hydrolase_3"/>
</dbReference>
<evidence type="ECO:0000259" key="1">
    <source>
        <dbReference type="Pfam" id="PF07859"/>
    </source>
</evidence>
<dbReference type="GO" id="GO:0004806">
    <property type="term" value="F:triacylglycerol lipase activity"/>
    <property type="evidence" value="ECO:0007669"/>
    <property type="project" value="TreeGrafter"/>
</dbReference>
<reference evidence="2 3" key="1">
    <citation type="submission" date="2018-08" db="EMBL/GenBank/DDBJ databases">
        <title>A genome reference for cultivated species of the human gut microbiota.</title>
        <authorList>
            <person name="Zou Y."/>
            <person name="Xue W."/>
            <person name="Luo G."/>
        </authorList>
    </citation>
    <scope>NUCLEOTIDE SEQUENCE [LARGE SCALE GENOMIC DNA]</scope>
    <source>
        <strain evidence="2 3">TF05-11AC</strain>
    </source>
</reference>
<accession>A0A3E4TTL5</accession>
<dbReference type="SUPFAM" id="SSF53474">
    <property type="entry name" value="alpha/beta-Hydrolases"/>
    <property type="match status" value="1"/>
</dbReference>
<comment type="caution">
    <text evidence="2">The sequence shown here is derived from an EMBL/GenBank/DDBJ whole genome shotgun (WGS) entry which is preliminary data.</text>
</comment>